<evidence type="ECO:0000313" key="3">
    <source>
        <dbReference type="Proteomes" id="UP000029922"/>
    </source>
</evidence>
<organism evidence="1 4">
    <name type="scientific">Helicobacter muridarum</name>
    <dbReference type="NCBI Taxonomy" id="216"/>
    <lineage>
        <taxon>Bacteria</taxon>
        <taxon>Pseudomonadati</taxon>
        <taxon>Campylobacterota</taxon>
        <taxon>Epsilonproteobacteria</taxon>
        <taxon>Campylobacterales</taxon>
        <taxon>Helicobacteraceae</taxon>
        <taxon>Helicobacter</taxon>
    </lineage>
</organism>
<dbReference type="RefSeq" id="WP_034556694.1">
    <property type="nucleotide sequence ID" value="NZ_FZML01000052.1"/>
</dbReference>
<evidence type="ECO:0000313" key="4">
    <source>
        <dbReference type="Proteomes" id="UP000255139"/>
    </source>
</evidence>
<dbReference type="AlphaFoldDB" id="A0A099U049"/>
<evidence type="ECO:0008006" key="5">
    <source>
        <dbReference type="Google" id="ProtNLM"/>
    </source>
</evidence>
<evidence type="ECO:0000313" key="2">
    <source>
        <dbReference type="EMBL" id="TLD99794.1"/>
    </source>
</evidence>
<reference evidence="1 4" key="2">
    <citation type="submission" date="2018-06" db="EMBL/GenBank/DDBJ databases">
        <authorList>
            <consortium name="Pathogen Informatics"/>
            <person name="Doyle S."/>
        </authorList>
    </citation>
    <scope>NUCLEOTIDE SEQUENCE [LARGE SCALE GENOMIC DNA]</scope>
    <source>
        <strain evidence="1 4">NCTC12714</strain>
    </source>
</reference>
<keyword evidence="4" id="KW-1185">Reference proteome</keyword>
<accession>A0A099U049</accession>
<dbReference type="Gene3D" id="1.10.1200.10">
    <property type="entry name" value="ACP-like"/>
    <property type="match status" value="1"/>
</dbReference>
<dbReference type="Proteomes" id="UP000255139">
    <property type="component" value="Unassembled WGS sequence"/>
</dbReference>
<sequence>MNKEAIIDYIYICLKNLASELESEELENPNLQTRIYGAGGIIDSIALVSFIVDLESMLSEKLNTEIVLANSRAMSQHNSPFKDVSSLSDYIFSLIHDS</sequence>
<name>A0A099U049_9HELI</name>
<reference evidence="2 3" key="1">
    <citation type="journal article" date="2014" name="Genome Announc.">
        <title>Draft genome sequences of eight enterohepatic helicobacter species isolated from both laboratory and wild rodents.</title>
        <authorList>
            <person name="Sheh A."/>
            <person name="Shen Z."/>
            <person name="Fox J.G."/>
        </authorList>
    </citation>
    <scope>NUCLEOTIDE SEQUENCE [LARGE SCALE GENOMIC DNA]</scope>
    <source>
        <strain evidence="2 3">ST1</strain>
    </source>
</reference>
<dbReference type="OrthoDB" id="7065718at2"/>
<evidence type="ECO:0000313" key="1">
    <source>
        <dbReference type="EMBL" id="STQ86971.1"/>
    </source>
</evidence>
<protein>
    <recommendedName>
        <fullName evidence="5">Carrier domain-containing protein</fullName>
    </recommendedName>
</protein>
<dbReference type="STRING" id="216.LS73_00530"/>
<proteinExistence type="predicted"/>
<gene>
    <name evidence="2" type="ORF">LS73_006905</name>
    <name evidence="1" type="ORF">NCTC12714_01782</name>
</gene>
<dbReference type="EMBL" id="JRPD02000015">
    <property type="protein sequence ID" value="TLD99794.1"/>
    <property type="molecule type" value="Genomic_DNA"/>
</dbReference>
<dbReference type="Proteomes" id="UP000029922">
    <property type="component" value="Unassembled WGS sequence"/>
</dbReference>
<dbReference type="EMBL" id="UGJE01000002">
    <property type="protein sequence ID" value="STQ86971.1"/>
    <property type="molecule type" value="Genomic_DNA"/>
</dbReference>
<dbReference type="InterPro" id="IPR036736">
    <property type="entry name" value="ACP-like_sf"/>
</dbReference>